<dbReference type="AlphaFoldDB" id="A0A520KTU1"/>
<accession>A0A520KTU1</accession>
<comment type="caution">
    <text evidence="1">The sequence shown here is derived from an EMBL/GenBank/DDBJ whole genome shotgun (WGS) entry which is preliminary data.</text>
</comment>
<gene>
    <name evidence="1" type="ORF">EF806_00935</name>
</gene>
<dbReference type="Proteomes" id="UP000317158">
    <property type="component" value="Unassembled WGS sequence"/>
</dbReference>
<organism evidence="1 2">
    <name type="scientific">Methanoliparum thermophilum</name>
    <dbReference type="NCBI Taxonomy" id="2491083"/>
    <lineage>
        <taxon>Archaea</taxon>
        <taxon>Methanobacteriati</taxon>
        <taxon>Methanobacteriota</taxon>
        <taxon>Candidatus Methanoliparia</taxon>
        <taxon>Candidatus Methanoliparales</taxon>
        <taxon>Candidatus Methanoliparaceae</taxon>
        <taxon>Candidatus Methanoliparum</taxon>
    </lineage>
</organism>
<evidence type="ECO:0000313" key="2">
    <source>
        <dbReference type="Proteomes" id="UP000317158"/>
    </source>
</evidence>
<proteinExistence type="predicted"/>
<protein>
    <submittedName>
        <fullName evidence="1">Uncharacterized protein</fullName>
    </submittedName>
</protein>
<evidence type="ECO:0000313" key="1">
    <source>
        <dbReference type="EMBL" id="RZN65488.1"/>
    </source>
</evidence>
<sequence>MIVRPILESIVEDIKFEDLPANWNSFDLDNFSKSKRLWDYQKDALKNAIKVLWKYFEGFVDYQEGEKFK</sequence>
<dbReference type="EMBL" id="RXIF01000002">
    <property type="protein sequence ID" value="RZN65488.1"/>
    <property type="molecule type" value="Genomic_DNA"/>
</dbReference>
<reference evidence="1 2" key="1">
    <citation type="journal article" date="2019" name="Nat. Microbiol.">
        <title>Wide diversity of methane and short-chain alkane metabolisms in uncultured archaea.</title>
        <authorList>
            <person name="Borrel G."/>
            <person name="Adam P.S."/>
            <person name="McKay L.J."/>
            <person name="Chen L.X."/>
            <person name="Sierra-Garcia I.N."/>
            <person name="Sieber C.M."/>
            <person name="Letourneur Q."/>
            <person name="Ghozlane A."/>
            <person name="Andersen G.L."/>
            <person name="Li W.J."/>
            <person name="Hallam S.J."/>
            <person name="Muyzer G."/>
            <person name="de Oliveira V.M."/>
            <person name="Inskeep W.P."/>
            <person name="Banfield J.F."/>
            <person name="Gribaldo S."/>
        </authorList>
    </citation>
    <scope>NUCLEOTIDE SEQUENCE [LARGE SCALE GENOMIC DNA]</scope>
    <source>
        <strain evidence="1">NM1a</strain>
    </source>
</reference>
<name>A0A520KTU1_METT2</name>